<dbReference type="Gene3D" id="2.40.10.10">
    <property type="entry name" value="Trypsin-like serine proteases"/>
    <property type="match status" value="1"/>
</dbReference>
<dbReference type="SUPFAM" id="SSF50494">
    <property type="entry name" value="Trypsin-like serine proteases"/>
    <property type="match status" value="1"/>
</dbReference>
<dbReference type="InterPro" id="IPR009003">
    <property type="entry name" value="Peptidase_S1_PA"/>
</dbReference>
<evidence type="ECO:0000313" key="3">
    <source>
        <dbReference type="Proteomes" id="UP000658642"/>
    </source>
</evidence>
<keyword evidence="3" id="KW-1185">Reference proteome</keyword>
<evidence type="ECO:0000256" key="1">
    <source>
        <dbReference type="SAM" id="MobiDB-lite"/>
    </source>
</evidence>
<dbReference type="EMBL" id="WBMZ01021788">
    <property type="protein sequence ID" value="NXY27086.1"/>
    <property type="molecule type" value="Genomic_DNA"/>
</dbReference>
<dbReference type="GO" id="GO:0006508">
    <property type="term" value="P:proteolysis"/>
    <property type="evidence" value="ECO:0007669"/>
    <property type="project" value="UniProtKB-KW"/>
</dbReference>
<dbReference type="Proteomes" id="UP000658642">
    <property type="component" value="Unassembled WGS sequence"/>
</dbReference>
<comment type="caution">
    <text evidence="2">The sequence shown here is derived from an EMBL/GenBank/DDBJ whole genome shotgun (WGS) entry which is preliminary data.</text>
</comment>
<dbReference type="OrthoDB" id="93664at2759"/>
<dbReference type="AlphaFoldDB" id="A0A852PIN9"/>
<name>A0A852PIN9_9PASS</name>
<evidence type="ECO:0000313" key="2">
    <source>
        <dbReference type="EMBL" id="NXY27086.1"/>
    </source>
</evidence>
<reference evidence="2" key="1">
    <citation type="submission" date="2020-02" db="EMBL/GenBank/DDBJ databases">
        <title>Bird 10,000 Genomes (B10K) Project - Family phase.</title>
        <authorList>
            <person name="Zhang G."/>
        </authorList>
    </citation>
    <scope>NUCLEOTIDE SEQUENCE</scope>
    <source>
        <strain evidence="2">B10K-DU-029-61</strain>
        <tissue evidence="2">Blood</tissue>
    </source>
</reference>
<proteinExistence type="predicted"/>
<protein>
    <submittedName>
        <fullName evidence="2">BSSP4 protease</fullName>
    </submittedName>
</protein>
<accession>A0A852PIN9</accession>
<dbReference type="InterPro" id="IPR043504">
    <property type="entry name" value="Peptidase_S1_PA_chymotrypsin"/>
</dbReference>
<feature type="non-terminal residue" evidence="2">
    <location>
        <position position="69"/>
    </location>
</feature>
<sequence length="69" mass="7240">PLPPPKTLQQLQVPLLSPRHCRRLYGDSGSATPAGDALCAGFPQGRRDACQVGGTAGPRPGHLRHPGHL</sequence>
<keyword evidence="2" id="KW-0645">Protease</keyword>
<feature type="region of interest" description="Disordered" evidence="1">
    <location>
        <begin position="50"/>
        <end position="69"/>
    </location>
</feature>
<dbReference type="GO" id="GO:0008233">
    <property type="term" value="F:peptidase activity"/>
    <property type="evidence" value="ECO:0007669"/>
    <property type="project" value="UniProtKB-KW"/>
</dbReference>
<keyword evidence="2" id="KW-0378">Hydrolase</keyword>
<gene>
    <name evidence="2" type="primary">Prss22</name>
    <name evidence="2" type="ORF">ATRCLA_R15862</name>
</gene>
<organism evidence="2 3">
    <name type="scientific">Atrichornis clamosus</name>
    <dbReference type="NCBI Taxonomy" id="449594"/>
    <lineage>
        <taxon>Eukaryota</taxon>
        <taxon>Metazoa</taxon>
        <taxon>Chordata</taxon>
        <taxon>Craniata</taxon>
        <taxon>Vertebrata</taxon>
        <taxon>Euteleostomi</taxon>
        <taxon>Archelosauria</taxon>
        <taxon>Archosauria</taxon>
        <taxon>Dinosauria</taxon>
        <taxon>Saurischia</taxon>
        <taxon>Theropoda</taxon>
        <taxon>Coelurosauria</taxon>
        <taxon>Aves</taxon>
        <taxon>Neognathae</taxon>
        <taxon>Neoaves</taxon>
        <taxon>Telluraves</taxon>
        <taxon>Australaves</taxon>
        <taxon>Passeriformes</taxon>
        <taxon>Menuridae</taxon>
        <taxon>Atrichornis</taxon>
    </lineage>
</organism>
<feature type="non-terminal residue" evidence="2">
    <location>
        <position position="1"/>
    </location>
</feature>